<name>A0A0K6HRI0_9HYPH</name>
<feature type="binding site" evidence="9">
    <location>
        <begin position="36"/>
        <end position="43"/>
    </location>
    <ligand>
        <name>ATP</name>
        <dbReference type="ChEBI" id="CHEBI:30616"/>
    </ligand>
</feature>
<keyword evidence="4 9" id="KW-0963">Cytoplasm</keyword>
<dbReference type="InterPro" id="IPR027417">
    <property type="entry name" value="P-loop_NTPase"/>
</dbReference>
<keyword evidence="8 9" id="KW-0238">DNA-binding</keyword>
<evidence type="ECO:0000313" key="12">
    <source>
        <dbReference type="EMBL" id="CUA93456.1"/>
    </source>
</evidence>
<dbReference type="Gene3D" id="1.20.1050.90">
    <property type="entry name" value="RecF/RecN/SMC, N-terminal domain"/>
    <property type="match status" value="1"/>
</dbReference>
<comment type="subcellular location">
    <subcellularLocation>
        <location evidence="1 9 10">Cytoplasm</location>
    </subcellularLocation>
</comment>
<evidence type="ECO:0000256" key="9">
    <source>
        <dbReference type="HAMAP-Rule" id="MF_00365"/>
    </source>
</evidence>
<keyword evidence="6 9" id="KW-0547">Nucleotide-binding</keyword>
<dbReference type="GO" id="GO:0000731">
    <property type="term" value="P:DNA synthesis involved in DNA repair"/>
    <property type="evidence" value="ECO:0007669"/>
    <property type="project" value="TreeGrafter"/>
</dbReference>
<dbReference type="Gene3D" id="3.40.50.300">
    <property type="entry name" value="P-loop containing nucleotide triphosphate hydrolases"/>
    <property type="match status" value="1"/>
</dbReference>
<reference evidence="13" key="1">
    <citation type="submission" date="2015-08" db="EMBL/GenBank/DDBJ databases">
        <authorList>
            <person name="Varghese N."/>
        </authorList>
    </citation>
    <scope>NUCLEOTIDE SEQUENCE [LARGE SCALE GENOMIC DNA]</scope>
    <source>
        <strain evidence="13">DSM 23407</strain>
    </source>
</reference>
<gene>
    <name evidence="9" type="primary">recF</name>
    <name evidence="12" type="ORF">Ga0061067_102390</name>
</gene>
<evidence type="ECO:0000256" key="7">
    <source>
        <dbReference type="ARBA" id="ARBA00022840"/>
    </source>
</evidence>
<dbReference type="GO" id="GO:0003697">
    <property type="term" value="F:single-stranded DNA binding"/>
    <property type="evidence" value="ECO:0007669"/>
    <property type="project" value="UniProtKB-UniRule"/>
</dbReference>
<dbReference type="GO" id="GO:0006260">
    <property type="term" value="P:DNA replication"/>
    <property type="evidence" value="ECO:0007669"/>
    <property type="project" value="UniProtKB-UniRule"/>
</dbReference>
<evidence type="ECO:0000256" key="4">
    <source>
        <dbReference type="ARBA" id="ARBA00022490"/>
    </source>
</evidence>
<dbReference type="Pfam" id="PF02463">
    <property type="entry name" value="SMC_N"/>
    <property type="match status" value="1"/>
</dbReference>
<dbReference type="PANTHER" id="PTHR32182">
    <property type="entry name" value="DNA REPLICATION AND REPAIR PROTEIN RECF"/>
    <property type="match status" value="1"/>
</dbReference>
<dbReference type="HAMAP" id="MF_00365">
    <property type="entry name" value="RecF"/>
    <property type="match status" value="1"/>
</dbReference>
<keyword evidence="9 10" id="KW-0227">DNA damage</keyword>
<evidence type="ECO:0000256" key="8">
    <source>
        <dbReference type="ARBA" id="ARBA00023125"/>
    </source>
</evidence>
<evidence type="ECO:0000256" key="10">
    <source>
        <dbReference type="RuleBase" id="RU000578"/>
    </source>
</evidence>
<keyword evidence="13" id="KW-1185">Reference proteome</keyword>
<dbReference type="PROSITE" id="PS00618">
    <property type="entry name" value="RECF_2"/>
    <property type="match status" value="1"/>
</dbReference>
<dbReference type="InterPro" id="IPR001238">
    <property type="entry name" value="DNA-binding_RecF"/>
</dbReference>
<keyword evidence="7 9" id="KW-0067">ATP-binding</keyword>
<dbReference type="EMBL" id="CYHE01000002">
    <property type="protein sequence ID" value="CUA93456.1"/>
    <property type="molecule type" value="Genomic_DNA"/>
</dbReference>
<evidence type="ECO:0000259" key="11">
    <source>
        <dbReference type="Pfam" id="PF02463"/>
    </source>
</evidence>
<accession>A0A0K6HRI0</accession>
<proteinExistence type="inferred from homology"/>
<feature type="domain" description="RecF/RecN/SMC N-terminal" evidence="11">
    <location>
        <begin position="9"/>
        <end position="356"/>
    </location>
</feature>
<dbReference type="GO" id="GO:0009432">
    <property type="term" value="P:SOS response"/>
    <property type="evidence" value="ECO:0007669"/>
    <property type="project" value="UniProtKB-UniRule"/>
</dbReference>
<dbReference type="GO" id="GO:0005524">
    <property type="term" value="F:ATP binding"/>
    <property type="evidence" value="ECO:0007669"/>
    <property type="project" value="UniProtKB-UniRule"/>
</dbReference>
<evidence type="ECO:0000256" key="5">
    <source>
        <dbReference type="ARBA" id="ARBA00022705"/>
    </source>
</evidence>
<organism evidence="12 13">
    <name type="scientific">Pannonibacter indicus</name>
    <dbReference type="NCBI Taxonomy" id="466044"/>
    <lineage>
        <taxon>Bacteria</taxon>
        <taxon>Pseudomonadati</taxon>
        <taxon>Pseudomonadota</taxon>
        <taxon>Alphaproteobacteria</taxon>
        <taxon>Hyphomicrobiales</taxon>
        <taxon>Stappiaceae</taxon>
        <taxon>Pannonibacter</taxon>
    </lineage>
</organism>
<dbReference type="InterPro" id="IPR018078">
    <property type="entry name" value="DNA-binding_RecF_CS"/>
</dbReference>
<dbReference type="SUPFAM" id="SSF52540">
    <property type="entry name" value="P-loop containing nucleoside triphosphate hydrolases"/>
    <property type="match status" value="1"/>
</dbReference>
<dbReference type="RefSeq" id="WP_055454645.1">
    <property type="nucleotide sequence ID" value="NZ_CYHE01000002.1"/>
</dbReference>
<dbReference type="GO" id="GO:0006302">
    <property type="term" value="P:double-strand break repair"/>
    <property type="evidence" value="ECO:0007669"/>
    <property type="project" value="TreeGrafter"/>
</dbReference>
<evidence type="ECO:0000256" key="3">
    <source>
        <dbReference type="ARBA" id="ARBA00020170"/>
    </source>
</evidence>
<dbReference type="NCBIfam" id="TIGR00611">
    <property type="entry name" value="recf"/>
    <property type="match status" value="1"/>
</dbReference>
<comment type="similarity">
    <text evidence="2 9 10">Belongs to the RecF family.</text>
</comment>
<sequence length="370" mass="39694">MTGISQVAIERLTLTDFRNYAQFVLAPERKLVALAGNNGIGKTNILEAISLLTAGRGLRRASLPDIARRGGEGGFAVNALITGPLGETRLGTGYGAGDSGRRVRIDGMEARSSEVLLDYLRVLWLVPAMDGLFTGPAGDRRRFLDRLTLSIDPAHGRRVNDFDKALRHRNKLLEDGGSPAWLEAIEAQVAELGVALALARRETVSLLQGRIEALDQLGLPFPRALLVLDGEFESEATGLAASDQEDLLRRRLREGRARDRAAGRTLTGPHRSDFLVTHAAKVMPAALASTGEQKALLIGLVLAHADLTAAVSGMTPILLLDEVAAHLDPGRREALFARLTALEAQVFMTGTDKALFDALPDSGEIHLLGS</sequence>
<dbReference type="InterPro" id="IPR003395">
    <property type="entry name" value="RecF/RecN/SMC_N"/>
</dbReference>
<dbReference type="InterPro" id="IPR042174">
    <property type="entry name" value="RecF_2"/>
</dbReference>
<dbReference type="PROSITE" id="PS00617">
    <property type="entry name" value="RECF_1"/>
    <property type="match status" value="1"/>
</dbReference>
<dbReference type="AlphaFoldDB" id="A0A0K6HRI0"/>
<comment type="function">
    <text evidence="9 10">The RecF protein is involved in DNA metabolism; it is required for DNA replication and normal SOS inducibility. RecF binds preferentially to single-stranded, linear DNA. It also seems to bind ATP.</text>
</comment>
<dbReference type="PANTHER" id="PTHR32182:SF0">
    <property type="entry name" value="DNA REPLICATION AND REPAIR PROTEIN RECF"/>
    <property type="match status" value="1"/>
</dbReference>
<evidence type="ECO:0000256" key="2">
    <source>
        <dbReference type="ARBA" id="ARBA00008016"/>
    </source>
</evidence>
<dbReference type="Proteomes" id="UP000183900">
    <property type="component" value="Unassembled WGS sequence"/>
</dbReference>
<keyword evidence="5 9" id="KW-0235">DNA replication</keyword>
<evidence type="ECO:0000313" key="13">
    <source>
        <dbReference type="Proteomes" id="UP000183900"/>
    </source>
</evidence>
<protein>
    <recommendedName>
        <fullName evidence="3 9">DNA replication and repair protein RecF</fullName>
    </recommendedName>
</protein>
<evidence type="ECO:0000256" key="1">
    <source>
        <dbReference type="ARBA" id="ARBA00004496"/>
    </source>
</evidence>
<keyword evidence="9 10" id="KW-0234">DNA repair</keyword>
<keyword evidence="9 10" id="KW-0742">SOS response</keyword>
<dbReference type="GO" id="GO:0005737">
    <property type="term" value="C:cytoplasm"/>
    <property type="evidence" value="ECO:0007669"/>
    <property type="project" value="UniProtKB-SubCell"/>
</dbReference>
<evidence type="ECO:0000256" key="6">
    <source>
        <dbReference type="ARBA" id="ARBA00022741"/>
    </source>
</evidence>
<dbReference type="OrthoDB" id="9803889at2"/>